<feature type="compositionally biased region" description="Basic residues" evidence="1">
    <location>
        <begin position="156"/>
        <end position="167"/>
    </location>
</feature>
<proteinExistence type="predicted"/>
<feature type="region of interest" description="Disordered" evidence="1">
    <location>
        <begin position="1"/>
        <end position="82"/>
    </location>
</feature>
<organism evidence="2 3">
    <name type="scientific">Wolfiporia cocos (strain MD-104)</name>
    <name type="common">Brown rot fungus</name>
    <dbReference type="NCBI Taxonomy" id="742152"/>
    <lineage>
        <taxon>Eukaryota</taxon>
        <taxon>Fungi</taxon>
        <taxon>Dikarya</taxon>
        <taxon>Basidiomycota</taxon>
        <taxon>Agaricomycotina</taxon>
        <taxon>Agaricomycetes</taxon>
        <taxon>Polyporales</taxon>
        <taxon>Phaeolaceae</taxon>
        <taxon>Wolfiporia</taxon>
    </lineage>
</organism>
<gene>
    <name evidence="2" type="ORF">WOLCODRAFT_145962</name>
</gene>
<keyword evidence="3" id="KW-1185">Reference proteome</keyword>
<dbReference type="Proteomes" id="UP000218811">
    <property type="component" value="Unassembled WGS sequence"/>
</dbReference>
<sequence>MSSAFPPLGAESLAPSRSPKNPPNTDPIDPLHARFAERENPQPDSQTTPERPNQHRPGIRARRESMEAQPRSPPSLLGCKRPTNRRIAAIAHLPNRLATDRVPLLSADSAQTRIHEACNVHRLHDLHGPGTPSLSPTVRHPGHRAAAYEDTQTSPRAHRATRGHAPRRTATPSSVQAAPWKPHRTKRDTSTDVARRGQLKPGCGAQTSRHARGPEGQGQGAATQGPQIAQGPRAPAGILRIALRRLGWEAGTRQAPRPGTGCRCVSIGVSVRIGVSGDRADWLSDERGCAARCASIALMADDIVVIRGRVNV</sequence>
<feature type="region of interest" description="Disordered" evidence="1">
    <location>
        <begin position="130"/>
        <end position="232"/>
    </location>
</feature>
<dbReference type="EMBL" id="KB467854">
    <property type="protein sequence ID" value="PCH35797.1"/>
    <property type="molecule type" value="Genomic_DNA"/>
</dbReference>
<accession>A0A2H3JIH1</accession>
<feature type="compositionally biased region" description="Low complexity" evidence="1">
    <location>
        <begin position="220"/>
        <end position="232"/>
    </location>
</feature>
<evidence type="ECO:0000313" key="2">
    <source>
        <dbReference type="EMBL" id="PCH35797.1"/>
    </source>
</evidence>
<name>A0A2H3JIH1_WOLCO</name>
<evidence type="ECO:0000313" key="3">
    <source>
        <dbReference type="Proteomes" id="UP000218811"/>
    </source>
</evidence>
<dbReference type="AlphaFoldDB" id="A0A2H3JIH1"/>
<reference evidence="2 3" key="1">
    <citation type="journal article" date="2012" name="Science">
        <title>The Paleozoic origin of enzymatic lignin decomposition reconstructed from 31 fungal genomes.</title>
        <authorList>
            <person name="Floudas D."/>
            <person name="Binder M."/>
            <person name="Riley R."/>
            <person name="Barry K."/>
            <person name="Blanchette R.A."/>
            <person name="Henrissat B."/>
            <person name="Martinez A.T."/>
            <person name="Otillar R."/>
            <person name="Spatafora J.W."/>
            <person name="Yadav J.S."/>
            <person name="Aerts A."/>
            <person name="Benoit I."/>
            <person name="Boyd A."/>
            <person name="Carlson A."/>
            <person name="Copeland A."/>
            <person name="Coutinho P.M."/>
            <person name="de Vries R.P."/>
            <person name="Ferreira P."/>
            <person name="Findley K."/>
            <person name="Foster B."/>
            <person name="Gaskell J."/>
            <person name="Glotzer D."/>
            <person name="Gorecki P."/>
            <person name="Heitman J."/>
            <person name="Hesse C."/>
            <person name="Hori C."/>
            <person name="Igarashi K."/>
            <person name="Jurgens J.A."/>
            <person name="Kallen N."/>
            <person name="Kersten P."/>
            <person name="Kohler A."/>
            <person name="Kuees U."/>
            <person name="Kumar T.K.A."/>
            <person name="Kuo A."/>
            <person name="LaButti K."/>
            <person name="Larrondo L.F."/>
            <person name="Lindquist E."/>
            <person name="Ling A."/>
            <person name="Lombard V."/>
            <person name="Lucas S."/>
            <person name="Lundell T."/>
            <person name="Martin R."/>
            <person name="McLaughlin D.J."/>
            <person name="Morgenstern I."/>
            <person name="Morin E."/>
            <person name="Murat C."/>
            <person name="Nagy L.G."/>
            <person name="Nolan M."/>
            <person name="Ohm R.A."/>
            <person name="Patyshakuliyeva A."/>
            <person name="Rokas A."/>
            <person name="Ruiz-Duenas F.J."/>
            <person name="Sabat G."/>
            <person name="Salamov A."/>
            <person name="Samejima M."/>
            <person name="Schmutz J."/>
            <person name="Slot J.C."/>
            <person name="St John F."/>
            <person name="Stenlid J."/>
            <person name="Sun H."/>
            <person name="Sun S."/>
            <person name="Syed K."/>
            <person name="Tsang A."/>
            <person name="Wiebenga A."/>
            <person name="Young D."/>
            <person name="Pisabarro A."/>
            <person name="Eastwood D.C."/>
            <person name="Martin F."/>
            <person name="Cullen D."/>
            <person name="Grigoriev I.V."/>
            <person name="Hibbett D.S."/>
        </authorList>
    </citation>
    <scope>NUCLEOTIDE SEQUENCE [LARGE SCALE GENOMIC DNA]</scope>
    <source>
        <strain evidence="2 3">MD-104</strain>
    </source>
</reference>
<evidence type="ECO:0000256" key="1">
    <source>
        <dbReference type="SAM" id="MobiDB-lite"/>
    </source>
</evidence>
<feature type="compositionally biased region" description="Polar residues" evidence="1">
    <location>
        <begin position="42"/>
        <end position="51"/>
    </location>
</feature>
<protein>
    <submittedName>
        <fullName evidence="2">Uncharacterized protein</fullName>
    </submittedName>
</protein>
<feature type="compositionally biased region" description="Basic and acidic residues" evidence="1">
    <location>
        <begin position="29"/>
        <end position="41"/>
    </location>
</feature>